<gene>
    <name evidence="8" type="ORF">SYNPS1DRAFT_32076</name>
</gene>
<evidence type="ECO:0000256" key="2">
    <source>
        <dbReference type="ARBA" id="ARBA00022679"/>
    </source>
</evidence>
<accession>A0A4P9YSL0</accession>
<evidence type="ECO:0000256" key="3">
    <source>
        <dbReference type="ARBA" id="ARBA00022737"/>
    </source>
</evidence>
<keyword evidence="5 7" id="KW-0594">Phospholipid biosynthesis</keyword>
<dbReference type="OrthoDB" id="10250191at2759"/>
<comment type="pathway">
    <text evidence="7">Phospholipid metabolism; phosphatidylglycerol biosynthesis; phosphatidylglycerol from CDP-diacylglycerol: step 1/2.</text>
</comment>
<evidence type="ECO:0000313" key="9">
    <source>
        <dbReference type="Proteomes" id="UP000278143"/>
    </source>
</evidence>
<keyword evidence="7" id="KW-0067">ATP-binding</keyword>
<protein>
    <recommendedName>
        <fullName evidence="7">CDP-diacylglycerol--glycerol-3-phosphate 3-phosphatidyltransferase</fullName>
        <ecNumber evidence="7">2.7.8.5</ecNumber>
    </recommendedName>
</protein>
<comment type="function">
    <text evidence="7">Functions in the biosynthesis of the anionic phospholipids phosphatidylglycerol and cardiolipin.</text>
</comment>
<dbReference type="AlphaFoldDB" id="A0A4P9YSL0"/>
<dbReference type="SUPFAM" id="SSF56024">
    <property type="entry name" value="Phospholipase D/nuclease"/>
    <property type="match status" value="1"/>
</dbReference>
<organism evidence="8 9">
    <name type="scientific">Syncephalis pseudoplumigaleata</name>
    <dbReference type="NCBI Taxonomy" id="1712513"/>
    <lineage>
        <taxon>Eukaryota</taxon>
        <taxon>Fungi</taxon>
        <taxon>Fungi incertae sedis</taxon>
        <taxon>Zoopagomycota</taxon>
        <taxon>Zoopagomycotina</taxon>
        <taxon>Zoopagomycetes</taxon>
        <taxon>Zoopagales</taxon>
        <taxon>Piptocephalidaceae</taxon>
        <taxon>Syncephalis</taxon>
    </lineage>
</organism>
<evidence type="ECO:0000256" key="7">
    <source>
        <dbReference type="RuleBase" id="RU365024"/>
    </source>
</evidence>
<keyword evidence="1 7" id="KW-0444">Lipid biosynthesis</keyword>
<dbReference type="GO" id="GO:0005524">
    <property type="term" value="F:ATP binding"/>
    <property type="evidence" value="ECO:0007669"/>
    <property type="project" value="UniProtKB-KW"/>
</dbReference>
<dbReference type="Proteomes" id="UP000278143">
    <property type="component" value="Unassembled WGS sequence"/>
</dbReference>
<dbReference type="InterPro" id="IPR016270">
    <property type="entry name" value="PGS1"/>
</dbReference>
<dbReference type="Gene3D" id="3.30.870.10">
    <property type="entry name" value="Endonuclease Chain A"/>
    <property type="match status" value="1"/>
</dbReference>
<keyword evidence="6 7" id="KW-1208">Phospholipid metabolism</keyword>
<dbReference type="GO" id="GO:0005739">
    <property type="term" value="C:mitochondrion"/>
    <property type="evidence" value="ECO:0007669"/>
    <property type="project" value="UniProtKB-SubCell"/>
</dbReference>
<sequence length="151" mass="17527">MVAAPEANGFFTAKDVSRYIPAAYSLIERSFLQKVALTHREQQYSMLEYNRPGWTFHAKGFWLEPYASDHSSGAMLTTIGSPNFGYRSFERDVEAQAWIYSEDATLYKQWQQDIAHIRQYTHAVSLADLNHRSRGNPYWVPLATRAIRRMM</sequence>
<keyword evidence="4 7" id="KW-0443">Lipid metabolism</keyword>
<dbReference type="UniPathway" id="UPA00084">
    <property type="reaction ID" value="UER00503"/>
</dbReference>
<comment type="similarity">
    <text evidence="7">Belongs to the CDP-alcohol phosphatidyltransferase class-II family.</text>
</comment>
<keyword evidence="9" id="KW-1185">Reference proteome</keyword>
<evidence type="ECO:0000256" key="1">
    <source>
        <dbReference type="ARBA" id="ARBA00022516"/>
    </source>
</evidence>
<name>A0A4P9YSL0_9FUNG</name>
<proteinExistence type="inferred from homology"/>
<evidence type="ECO:0000256" key="6">
    <source>
        <dbReference type="ARBA" id="ARBA00023264"/>
    </source>
</evidence>
<dbReference type="EMBL" id="KZ992233">
    <property type="protein sequence ID" value="RKP22342.1"/>
    <property type="molecule type" value="Genomic_DNA"/>
</dbReference>
<dbReference type="CDD" id="cd09137">
    <property type="entry name" value="PLDc_PGS1_euk_2"/>
    <property type="match status" value="1"/>
</dbReference>
<dbReference type="PANTHER" id="PTHR12586:SF1">
    <property type="entry name" value="CDP-DIACYLGLYCEROL--GLYCEROL-3-PHOSPHATE 3-PHOSPHATIDYLTRANSFERASE, MITOCHONDRIAL"/>
    <property type="match status" value="1"/>
</dbReference>
<evidence type="ECO:0000256" key="5">
    <source>
        <dbReference type="ARBA" id="ARBA00023209"/>
    </source>
</evidence>
<keyword evidence="7" id="KW-0496">Mitochondrion</keyword>
<dbReference type="GO" id="GO:0032049">
    <property type="term" value="P:cardiolipin biosynthetic process"/>
    <property type="evidence" value="ECO:0007669"/>
    <property type="project" value="InterPro"/>
</dbReference>
<comment type="catalytic activity">
    <reaction evidence="7">
        <text>a CDP-1,2-diacyl-sn-glycerol + sn-glycerol 3-phosphate = a 1,2-diacyl-sn-glycero-3-phospho-(1'-sn-glycero-3'-phosphate) + CMP + H(+)</text>
        <dbReference type="Rhea" id="RHEA:12593"/>
        <dbReference type="ChEBI" id="CHEBI:15378"/>
        <dbReference type="ChEBI" id="CHEBI:57597"/>
        <dbReference type="ChEBI" id="CHEBI:58332"/>
        <dbReference type="ChEBI" id="CHEBI:60110"/>
        <dbReference type="ChEBI" id="CHEBI:60377"/>
        <dbReference type="EC" id="2.7.8.5"/>
    </reaction>
</comment>
<evidence type="ECO:0000256" key="4">
    <source>
        <dbReference type="ARBA" id="ARBA00023098"/>
    </source>
</evidence>
<dbReference type="GO" id="GO:0008444">
    <property type="term" value="F:CDP-diacylglycerol-glycerol-3-phosphate 3-phosphatidyltransferase activity"/>
    <property type="evidence" value="ECO:0007669"/>
    <property type="project" value="UniProtKB-EC"/>
</dbReference>
<keyword evidence="3" id="KW-0677">Repeat</keyword>
<keyword evidence="7" id="KW-0547">Nucleotide-binding</keyword>
<dbReference type="PANTHER" id="PTHR12586">
    <property type="entry name" value="CDP-DIACYLGLYCEROL--SERINE O-PHOSPHATIDYLTRANSFERASE"/>
    <property type="match status" value="1"/>
</dbReference>
<dbReference type="EC" id="2.7.8.5" evidence="7"/>
<evidence type="ECO:0000313" key="8">
    <source>
        <dbReference type="EMBL" id="RKP22342.1"/>
    </source>
</evidence>
<reference evidence="9" key="1">
    <citation type="journal article" date="2018" name="Nat. Microbiol.">
        <title>Leveraging single-cell genomics to expand the fungal tree of life.</title>
        <authorList>
            <person name="Ahrendt S.R."/>
            <person name="Quandt C.A."/>
            <person name="Ciobanu D."/>
            <person name="Clum A."/>
            <person name="Salamov A."/>
            <person name="Andreopoulos B."/>
            <person name="Cheng J.F."/>
            <person name="Woyke T."/>
            <person name="Pelin A."/>
            <person name="Henrissat B."/>
            <person name="Reynolds N.K."/>
            <person name="Benny G.L."/>
            <person name="Smith M.E."/>
            <person name="James T.Y."/>
            <person name="Grigoriev I.V."/>
        </authorList>
    </citation>
    <scope>NUCLEOTIDE SEQUENCE [LARGE SCALE GENOMIC DNA]</scope>
    <source>
        <strain evidence="9">Benny S71-1</strain>
    </source>
</reference>
<keyword evidence="2 7" id="KW-0808">Transferase</keyword>
<comment type="subcellular location">
    <subcellularLocation>
        <location evidence="7">Mitochondrion</location>
    </subcellularLocation>
</comment>